<dbReference type="Gene3D" id="3.30.160.670">
    <property type="match status" value="1"/>
</dbReference>
<evidence type="ECO:0000313" key="3">
    <source>
        <dbReference type="EMBL" id="MFC3156203.1"/>
    </source>
</evidence>
<evidence type="ECO:0000256" key="1">
    <source>
        <dbReference type="SAM" id="SignalP"/>
    </source>
</evidence>
<dbReference type="Pfam" id="PF13590">
    <property type="entry name" value="DUF4136"/>
    <property type="match status" value="1"/>
</dbReference>
<keyword evidence="1" id="KW-0732">Signal</keyword>
<feature type="chain" id="PRO_5047184697" evidence="1">
    <location>
        <begin position="22"/>
        <end position="195"/>
    </location>
</feature>
<proteinExistence type="predicted"/>
<evidence type="ECO:0000259" key="2">
    <source>
        <dbReference type="Pfam" id="PF13590"/>
    </source>
</evidence>
<dbReference type="PROSITE" id="PS51257">
    <property type="entry name" value="PROKAR_LIPOPROTEIN"/>
    <property type="match status" value="1"/>
</dbReference>
<gene>
    <name evidence="3" type="ORF">ACFOEB_13415</name>
</gene>
<keyword evidence="4" id="KW-1185">Reference proteome</keyword>
<name>A0ABV7HTR9_9GAMM</name>
<evidence type="ECO:0000313" key="4">
    <source>
        <dbReference type="Proteomes" id="UP001595548"/>
    </source>
</evidence>
<dbReference type="EMBL" id="JBHRTL010000028">
    <property type="protein sequence ID" value="MFC3156203.1"/>
    <property type="molecule type" value="Genomic_DNA"/>
</dbReference>
<reference evidence="4" key="1">
    <citation type="journal article" date="2019" name="Int. J. Syst. Evol. Microbiol.">
        <title>The Global Catalogue of Microorganisms (GCM) 10K type strain sequencing project: providing services to taxonomists for standard genome sequencing and annotation.</title>
        <authorList>
            <consortium name="The Broad Institute Genomics Platform"/>
            <consortium name="The Broad Institute Genome Sequencing Center for Infectious Disease"/>
            <person name="Wu L."/>
            <person name="Ma J."/>
        </authorList>
    </citation>
    <scope>NUCLEOTIDE SEQUENCE [LARGE SCALE GENOMIC DNA]</scope>
    <source>
        <strain evidence="4">KCTC 52141</strain>
    </source>
</reference>
<feature type="signal peptide" evidence="1">
    <location>
        <begin position="1"/>
        <end position="21"/>
    </location>
</feature>
<dbReference type="RefSeq" id="WP_382417352.1">
    <property type="nucleotide sequence ID" value="NZ_AP031500.1"/>
</dbReference>
<sequence length="195" mass="21609">MPRLSVLHTLFALTSTVLLLASCQSTPTPEIQTLTAKNTDFSLYQTFSLTSTPGIEVYGEPEPVAQDVATAIARELTAKGYRQVDRNGDLFINFHAEIDNDVQAFNNAIPITPDRTGYYRSWASLYGPLPQEREGGTTRITYAGAINIDVVDRSANQAVWQGVYRRKLTAEDENEQTQVIDQAVTSLLRSLPRAK</sequence>
<feature type="domain" description="DUF4136" evidence="2">
    <location>
        <begin position="36"/>
        <end position="192"/>
    </location>
</feature>
<protein>
    <submittedName>
        <fullName evidence="3">DUF4136 domain-containing protein</fullName>
    </submittedName>
</protein>
<accession>A0ABV7HTR9</accession>
<dbReference type="InterPro" id="IPR025411">
    <property type="entry name" value="DUF4136"/>
</dbReference>
<organism evidence="3 4">
    <name type="scientific">Gilvimarinus japonicus</name>
    <dbReference type="NCBI Taxonomy" id="1796469"/>
    <lineage>
        <taxon>Bacteria</taxon>
        <taxon>Pseudomonadati</taxon>
        <taxon>Pseudomonadota</taxon>
        <taxon>Gammaproteobacteria</taxon>
        <taxon>Cellvibrionales</taxon>
        <taxon>Cellvibrionaceae</taxon>
        <taxon>Gilvimarinus</taxon>
    </lineage>
</organism>
<comment type="caution">
    <text evidence="3">The sequence shown here is derived from an EMBL/GenBank/DDBJ whole genome shotgun (WGS) entry which is preliminary data.</text>
</comment>
<dbReference type="Proteomes" id="UP001595548">
    <property type="component" value="Unassembled WGS sequence"/>
</dbReference>